<reference evidence="13" key="1">
    <citation type="submission" date="2016-05" db="EMBL/GenBank/DDBJ databases">
        <title>Comparative genomics of biotechnologically important yeasts.</title>
        <authorList>
            <consortium name="DOE Joint Genome Institute"/>
            <person name="Riley R."/>
            <person name="Haridas S."/>
            <person name="Wolfe K.H."/>
            <person name="Lopes M.R."/>
            <person name="Hittinger C.T."/>
            <person name="Goker M."/>
            <person name="Salamov A."/>
            <person name="Wisecaver J."/>
            <person name="Long T.M."/>
            <person name="Aerts A.L."/>
            <person name="Barry K."/>
            <person name="Choi C."/>
            <person name="Clum A."/>
            <person name="Coughlan A.Y."/>
            <person name="Deshpande S."/>
            <person name="Douglass A.P."/>
            <person name="Hanson S.J."/>
            <person name="Klenk H.-P."/>
            <person name="Labutti K."/>
            <person name="Lapidus A."/>
            <person name="Lindquist E."/>
            <person name="Lipzen A."/>
            <person name="Meier-Kolthoff J.P."/>
            <person name="Ohm R.A."/>
            <person name="Otillar R.P."/>
            <person name="Pangilinan J."/>
            <person name="Peng Y."/>
            <person name="Rokas A."/>
            <person name="Rosa C.A."/>
            <person name="Scheuner C."/>
            <person name="Sibirny A.A."/>
            <person name="Slot J.C."/>
            <person name="Stielow J.B."/>
            <person name="Sun H."/>
            <person name="Kurtzman C.P."/>
            <person name="Blackwell M."/>
            <person name="Grigoriev I.V."/>
            <person name="Jeffries T.W."/>
        </authorList>
    </citation>
    <scope>NUCLEOTIDE SEQUENCE [LARGE SCALE GENOMIC DNA]</scope>
    <source>
        <strain evidence="13">NRRL Y-17324</strain>
    </source>
</reference>
<evidence type="ECO:0000256" key="2">
    <source>
        <dbReference type="ARBA" id="ARBA00022490"/>
    </source>
</evidence>
<keyword evidence="13" id="KW-1185">Reference proteome</keyword>
<dbReference type="InterPro" id="IPR056744">
    <property type="entry name" value="TRM5/TYW2-like_N"/>
</dbReference>
<dbReference type="InterPro" id="IPR025792">
    <property type="entry name" value="tRNA_Gua_MeTrfase_euk"/>
</dbReference>
<dbReference type="SUPFAM" id="SSF53335">
    <property type="entry name" value="S-adenosyl-L-methionine-dependent methyltransferases"/>
    <property type="match status" value="1"/>
</dbReference>
<evidence type="ECO:0000256" key="7">
    <source>
        <dbReference type="ARBA" id="ARBA00023128"/>
    </source>
</evidence>
<keyword evidence="7 10" id="KW-0496">Mitochondrion</keyword>
<evidence type="ECO:0000256" key="6">
    <source>
        <dbReference type="ARBA" id="ARBA00022694"/>
    </source>
</evidence>
<evidence type="ECO:0000313" key="12">
    <source>
        <dbReference type="EMBL" id="ODV78133.1"/>
    </source>
</evidence>
<dbReference type="Gene3D" id="3.40.50.150">
    <property type="entry name" value="Vaccinia Virus protein VP39"/>
    <property type="match status" value="1"/>
</dbReference>
<sequence length="460" mass="52916">MNKFGPPVDRSMKVLNKAFFQKDVPLLVACFPEPKYLGQFVKQCKDDILYKPAIKHIVTVDNVRGVLLREDIDDLATYKDKLSPEAVQRIDEYKVEIKPYTMKLDYSFWKTDDILRSVLPEDLLEEIPGGFAQAGHVAHLNLREEFKPYGPLIGQVILDKNTKIETVVDKVDSIGNKFRTFKMNILAGKDDFLVEQSESGCKFRFDFSKVYWNSRLSTEHERLINHFKPQEVVGDVFAGVGPFAVPAGKKNVLVLANDLNPESYKYLQENIKINHVSEFVKPFNLDGRDFIRQSPRLLLDWSNSAKVIEQTKVTKRRKIDPTTNEKIVVKDEKTTKVSIPKFFNNYAMNLPDSALTFLDEFVGLYSRDPEVAKVVKESPDFVLPTIHVHCFEKYSPQEQPEPSLEDLHARVLEKINKLIGYELNIKDAQFHLVRRVAPTKPMFCVSFQLPEEVAFRTVEN</sequence>
<comment type="similarity">
    <text evidence="1">Belongs to the class I-like SAM-binding methyltransferase superfamily. TRM5/TYW2 family.</text>
</comment>
<dbReference type="GO" id="GO:0005634">
    <property type="term" value="C:nucleus"/>
    <property type="evidence" value="ECO:0007669"/>
    <property type="project" value="UniProtKB-SubCell"/>
</dbReference>
<comment type="similarity">
    <text evidence="10">Belongs to the TRM5 / TYW2 family.</text>
</comment>
<dbReference type="RefSeq" id="XP_020063255.1">
    <property type="nucleotide sequence ID" value="XM_020210371.1"/>
</dbReference>
<comment type="function">
    <text evidence="10">Specifically methylates the N1 position of guanosine-37 in various cytoplasmic and mitochondrial tRNAs. Methylation is not dependent on the nature of the nucleoside 5' of the target nucleoside. This is the first step in the biosynthesis of wybutosine (yW), a modified base adjacent to the anticodon of tRNAs and required for accurate decoding.</text>
</comment>
<keyword evidence="5 10" id="KW-0949">S-adenosyl-L-methionine</keyword>
<name>A0A1E4SF66_9ASCO</name>
<dbReference type="STRING" id="984487.A0A1E4SF66"/>
<dbReference type="FunFam" id="3.30.300.110:FF:000001">
    <property type="entry name" value="tRNA (guanine(37)-N1)-methyltransferase"/>
    <property type="match status" value="1"/>
</dbReference>
<dbReference type="Pfam" id="PF25133">
    <property type="entry name" value="TYW2_N_2"/>
    <property type="match status" value="1"/>
</dbReference>
<feature type="binding site" evidence="10">
    <location>
        <begin position="286"/>
        <end position="287"/>
    </location>
    <ligand>
        <name>S-adenosyl-L-methionine</name>
        <dbReference type="ChEBI" id="CHEBI:59789"/>
    </ligand>
</feature>
<dbReference type="Pfam" id="PF02475">
    <property type="entry name" value="TRM5-TYW2_MTfase"/>
    <property type="match status" value="1"/>
</dbReference>
<dbReference type="InterPro" id="IPR030382">
    <property type="entry name" value="MeTrfase_TRM5/TYW2"/>
</dbReference>
<feature type="binding site" evidence="10">
    <location>
        <begin position="258"/>
        <end position="259"/>
    </location>
    <ligand>
        <name>S-adenosyl-L-methionine</name>
        <dbReference type="ChEBI" id="CHEBI:59789"/>
    </ligand>
</feature>
<comment type="catalytic activity">
    <reaction evidence="9 10">
        <text>guanosine(37) in tRNA + S-adenosyl-L-methionine = N(1)-methylguanosine(37) in tRNA + S-adenosyl-L-homocysteine + H(+)</text>
        <dbReference type="Rhea" id="RHEA:36899"/>
        <dbReference type="Rhea" id="RHEA-COMP:10145"/>
        <dbReference type="Rhea" id="RHEA-COMP:10147"/>
        <dbReference type="ChEBI" id="CHEBI:15378"/>
        <dbReference type="ChEBI" id="CHEBI:57856"/>
        <dbReference type="ChEBI" id="CHEBI:59789"/>
        <dbReference type="ChEBI" id="CHEBI:73542"/>
        <dbReference type="ChEBI" id="CHEBI:74269"/>
        <dbReference type="EC" id="2.1.1.228"/>
    </reaction>
</comment>
<dbReference type="PANTHER" id="PTHR23245:SF36">
    <property type="entry name" value="TRNA (GUANINE(37)-N1)-METHYLTRANSFERASE"/>
    <property type="match status" value="1"/>
</dbReference>
<evidence type="ECO:0000256" key="5">
    <source>
        <dbReference type="ARBA" id="ARBA00022691"/>
    </source>
</evidence>
<evidence type="ECO:0000256" key="10">
    <source>
        <dbReference type="HAMAP-Rule" id="MF_03152"/>
    </source>
</evidence>
<keyword evidence="3 10" id="KW-0489">Methyltransferase</keyword>
<keyword evidence="2 10" id="KW-0963">Cytoplasm</keyword>
<dbReference type="EC" id="2.1.1.228" evidence="10"/>
<comment type="subunit">
    <text evidence="10">Monomer.</text>
</comment>
<dbReference type="Proteomes" id="UP000094285">
    <property type="component" value="Unassembled WGS sequence"/>
</dbReference>
<evidence type="ECO:0000256" key="9">
    <source>
        <dbReference type="ARBA" id="ARBA00047783"/>
    </source>
</evidence>
<dbReference type="GO" id="GO:0002939">
    <property type="term" value="P:tRNA N1-guanine methylation"/>
    <property type="evidence" value="ECO:0007669"/>
    <property type="project" value="EnsemblFungi"/>
</dbReference>
<evidence type="ECO:0000256" key="4">
    <source>
        <dbReference type="ARBA" id="ARBA00022679"/>
    </source>
</evidence>
<evidence type="ECO:0000259" key="11">
    <source>
        <dbReference type="PROSITE" id="PS51684"/>
    </source>
</evidence>
<dbReference type="PANTHER" id="PTHR23245">
    <property type="entry name" value="TRNA METHYLTRANSFERASE"/>
    <property type="match status" value="1"/>
</dbReference>
<dbReference type="PROSITE" id="PS51684">
    <property type="entry name" value="SAM_MT_TRM5_TYW2"/>
    <property type="match status" value="1"/>
</dbReference>
<dbReference type="GO" id="GO:0052906">
    <property type="term" value="F:tRNA (guanine(37)-N1)-methyltransferase activity"/>
    <property type="evidence" value="ECO:0007669"/>
    <property type="project" value="UniProtKB-UniRule"/>
</dbReference>
<dbReference type="InterPro" id="IPR056743">
    <property type="entry name" value="TRM5-TYW2-like_MTfase"/>
</dbReference>
<organism evidence="12 13">
    <name type="scientific">Suhomyces tanzawaensis NRRL Y-17324</name>
    <dbReference type="NCBI Taxonomy" id="984487"/>
    <lineage>
        <taxon>Eukaryota</taxon>
        <taxon>Fungi</taxon>
        <taxon>Dikarya</taxon>
        <taxon>Ascomycota</taxon>
        <taxon>Saccharomycotina</taxon>
        <taxon>Pichiomycetes</taxon>
        <taxon>Debaryomycetaceae</taxon>
        <taxon>Suhomyces</taxon>
    </lineage>
</organism>
<protein>
    <recommendedName>
        <fullName evidence="10">tRNA (guanine(37)-N1)-methyltransferase</fullName>
        <ecNumber evidence="10">2.1.1.228</ecNumber>
    </recommendedName>
    <alternativeName>
        <fullName evidence="10">M1G-methyltransferase</fullName>
    </alternativeName>
    <alternativeName>
        <fullName evidence="10">tRNA [GM37] methyltransferase</fullName>
    </alternativeName>
    <alternativeName>
        <fullName evidence="10">tRNA methyltransferase 5</fullName>
    </alternativeName>
</protein>
<keyword evidence="4 10" id="KW-0808">Transferase</keyword>
<dbReference type="HAMAP" id="MF_03152">
    <property type="entry name" value="TRM5"/>
    <property type="match status" value="1"/>
</dbReference>
<gene>
    <name evidence="10" type="primary">TRM5</name>
    <name evidence="12" type="ORF">CANTADRAFT_54831</name>
</gene>
<evidence type="ECO:0000256" key="3">
    <source>
        <dbReference type="ARBA" id="ARBA00022603"/>
    </source>
</evidence>
<feature type="domain" description="SAM-dependent methyltransferase TRM5/TYW2-type" evidence="11">
    <location>
        <begin position="131"/>
        <end position="451"/>
    </location>
</feature>
<keyword evidence="8 10" id="KW-0539">Nucleus</keyword>
<dbReference type="EMBL" id="KV453914">
    <property type="protein sequence ID" value="ODV78133.1"/>
    <property type="molecule type" value="Genomic_DNA"/>
</dbReference>
<accession>A0A1E4SF66</accession>
<feature type="binding site" evidence="10">
    <location>
        <position position="349"/>
    </location>
    <ligand>
        <name>S-adenosyl-L-methionine</name>
        <dbReference type="ChEBI" id="CHEBI:59789"/>
    </ligand>
</feature>
<evidence type="ECO:0000256" key="1">
    <source>
        <dbReference type="ARBA" id="ARBA00009775"/>
    </source>
</evidence>
<dbReference type="AlphaFoldDB" id="A0A1E4SF66"/>
<dbReference type="Gene3D" id="3.30.300.110">
    <property type="entry name" value="Met-10+ protein-like domains"/>
    <property type="match status" value="1"/>
</dbReference>
<keyword evidence="6 10" id="KW-0819">tRNA processing</keyword>
<dbReference type="GO" id="GO:0070901">
    <property type="term" value="P:mitochondrial tRNA methylation"/>
    <property type="evidence" value="ECO:0007669"/>
    <property type="project" value="EnsemblFungi"/>
</dbReference>
<feature type="binding site" evidence="10">
    <location>
        <position position="220"/>
    </location>
    <ligand>
        <name>S-adenosyl-L-methionine</name>
        <dbReference type="ChEBI" id="CHEBI:59789"/>
    </ligand>
</feature>
<dbReference type="GeneID" id="30984507"/>
<dbReference type="InterPro" id="IPR029063">
    <property type="entry name" value="SAM-dependent_MTases_sf"/>
</dbReference>
<dbReference type="GO" id="GO:0005759">
    <property type="term" value="C:mitochondrial matrix"/>
    <property type="evidence" value="ECO:0007669"/>
    <property type="project" value="UniProtKB-SubCell"/>
</dbReference>
<comment type="subcellular location">
    <subcellularLocation>
        <location evidence="10">Mitochondrion matrix</location>
    </subcellularLocation>
    <subcellularLocation>
        <location evidence="10">Nucleus</location>
    </subcellularLocation>
    <subcellularLocation>
        <location evidence="10">Cytoplasm</location>
    </subcellularLocation>
    <text evidence="10">Predominantly in the mitochondria and in the nucleus.</text>
</comment>
<evidence type="ECO:0000313" key="13">
    <source>
        <dbReference type="Proteomes" id="UP000094285"/>
    </source>
</evidence>
<dbReference type="OrthoDB" id="408788at2759"/>
<evidence type="ECO:0000256" key="8">
    <source>
        <dbReference type="ARBA" id="ARBA00023242"/>
    </source>
</evidence>
<proteinExistence type="inferred from homology"/>